<comment type="subunit">
    <text evidence="1">Component of the spliceosome. Present in the activated B complex, the catalytically activated B* complex which catalyzes the branching, the catalytic step 1 C complex catalyzing the exon ligation, and the postcatalytic P complex containing the ligated exons (mRNA) and the excised lariat intron.</text>
</comment>
<dbReference type="InterPro" id="IPR043701">
    <property type="entry name" value="Yju2"/>
</dbReference>
<feature type="binding site" evidence="1">
    <location>
        <position position="83"/>
    </location>
    <ligand>
        <name>Zn(2+)</name>
        <dbReference type="ChEBI" id="CHEBI:29105"/>
    </ligand>
</feature>
<keyword evidence="5" id="KW-1185">Reference proteome</keyword>
<dbReference type="GO" id="GO:0000349">
    <property type="term" value="P:generation of catalytic spliceosome for first transesterification step"/>
    <property type="evidence" value="ECO:0007669"/>
    <property type="project" value="UniProtKB-UniRule"/>
</dbReference>
<dbReference type="InterPro" id="IPR007590">
    <property type="entry name" value="Saf4/Yju2"/>
</dbReference>
<keyword evidence="2" id="KW-0175">Coiled coil</keyword>
<feature type="binding site" evidence="1">
    <location>
        <position position="43"/>
    </location>
    <ligand>
        <name>Zn(2+)</name>
        <dbReference type="ChEBI" id="CHEBI:29105"/>
    </ligand>
</feature>
<sequence>MGERKNLNKYYPPDFYPKKIHRIKKPKNQQKKIRFMLPVRVRCNTCGNYMSEGTKFNCRQEDVITETYLGIKIHRFYIKCTKCLAELTIKTDPKNHSYTVESGASCLYNGHEDIEEEKEKKKKHENALESLENRTVVSKREIEVMASLDELKSMKSRRASLSVDYMLEDLSRRKKQEEENVEEELLIKSIKFGKRIRTDEEKKKNYEAFDEKKKKKKKPKKRDSGTVCIISKKKTGLESLYHNYDNDSDDE</sequence>
<feature type="region of interest" description="Disordered" evidence="3">
    <location>
        <begin position="203"/>
        <end position="225"/>
    </location>
</feature>
<keyword evidence="1" id="KW-0479">Metal-binding</keyword>
<organism evidence="4 5">
    <name type="scientific">Arabidopsis suecica</name>
    <name type="common">Swedish thale-cress</name>
    <name type="synonym">Cardaminopsis suecica</name>
    <dbReference type="NCBI Taxonomy" id="45249"/>
    <lineage>
        <taxon>Eukaryota</taxon>
        <taxon>Viridiplantae</taxon>
        <taxon>Streptophyta</taxon>
        <taxon>Embryophyta</taxon>
        <taxon>Tracheophyta</taxon>
        <taxon>Spermatophyta</taxon>
        <taxon>Magnoliopsida</taxon>
        <taxon>eudicotyledons</taxon>
        <taxon>Gunneridae</taxon>
        <taxon>Pentapetalae</taxon>
        <taxon>rosids</taxon>
        <taxon>malvids</taxon>
        <taxon>Brassicales</taxon>
        <taxon>Brassicaceae</taxon>
        <taxon>Camelineae</taxon>
        <taxon>Arabidopsis</taxon>
    </lineage>
</organism>
<keyword evidence="1" id="KW-0507">mRNA processing</keyword>
<dbReference type="EMBL" id="JAEFBJ010000003">
    <property type="protein sequence ID" value="KAG7633178.1"/>
    <property type="molecule type" value="Genomic_DNA"/>
</dbReference>
<evidence type="ECO:0000256" key="1">
    <source>
        <dbReference type="HAMAP-Rule" id="MF_03226"/>
    </source>
</evidence>
<keyword evidence="1" id="KW-0747">Spliceosome</keyword>
<dbReference type="OrthoDB" id="674963at2759"/>
<dbReference type="PANTHER" id="PTHR12111:SF4">
    <property type="entry name" value="SPLICING FACTOR YJU2"/>
    <property type="match status" value="1"/>
</dbReference>
<dbReference type="PANTHER" id="PTHR12111">
    <property type="entry name" value="SPLICING FACTOR YJU2"/>
    <property type="match status" value="1"/>
</dbReference>
<dbReference type="AlphaFoldDB" id="A0A8T2FAB6"/>
<comment type="similarity">
    <text evidence="1">Belongs to the CWC16 family. YJU2 subfamily.</text>
</comment>
<evidence type="ECO:0000256" key="2">
    <source>
        <dbReference type="SAM" id="Coils"/>
    </source>
</evidence>
<proteinExistence type="inferred from homology"/>
<feature type="binding site" evidence="1">
    <location>
        <position position="46"/>
    </location>
    <ligand>
        <name>Zn(2+)</name>
        <dbReference type="ChEBI" id="CHEBI:29105"/>
    </ligand>
</feature>
<reference evidence="4 5" key="1">
    <citation type="submission" date="2020-12" db="EMBL/GenBank/DDBJ databases">
        <title>Concerted genomic and epigenomic changes stabilize Arabidopsis allopolyploids.</title>
        <authorList>
            <person name="Chen Z."/>
        </authorList>
    </citation>
    <scope>NUCLEOTIDE SEQUENCE [LARGE SCALE GENOMIC DNA]</scope>
    <source>
        <strain evidence="4">As9502</strain>
        <tissue evidence="4">Leaf</tissue>
    </source>
</reference>
<keyword evidence="1" id="KW-0508">mRNA splicing</keyword>
<evidence type="ECO:0000313" key="4">
    <source>
        <dbReference type="EMBL" id="KAG7633178.1"/>
    </source>
</evidence>
<feature type="coiled-coil region" evidence="2">
    <location>
        <begin position="111"/>
        <end position="141"/>
    </location>
</feature>
<dbReference type="Proteomes" id="UP000694251">
    <property type="component" value="Chromosome 3"/>
</dbReference>
<accession>A0A8T2FAB6</accession>
<dbReference type="Pfam" id="PF04502">
    <property type="entry name" value="Saf4_Yju2"/>
    <property type="match status" value="1"/>
</dbReference>
<dbReference type="HAMAP" id="MF_03226">
    <property type="entry name" value="YJU2"/>
    <property type="match status" value="1"/>
</dbReference>
<gene>
    <name evidence="4" type="ORF">ISN44_As03g034450</name>
</gene>
<evidence type="ECO:0000313" key="5">
    <source>
        <dbReference type="Proteomes" id="UP000694251"/>
    </source>
</evidence>
<evidence type="ECO:0000256" key="3">
    <source>
        <dbReference type="SAM" id="MobiDB-lite"/>
    </source>
</evidence>
<comment type="subcellular location">
    <subcellularLocation>
        <location evidence="1">Nucleus</location>
    </subcellularLocation>
</comment>
<comment type="function">
    <text evidence="1">Part of the spliceosome which catalyzes two sequential transesterification reactions, first the excision of the non-coding intron from pre-mRNA and then the ligation of the coding exons to form the mature mRNA. Plays a role in stabilizing the structure of the spliceosome catalytic core and docking of the branch helix into the active site, producing 5'-exon and lariat intron-3'-intermediates.</text>
</comment>
<comment type="caution">
    <text evidence="4">The sequence shown here is derived from an EMBL/GenBank/DDBJ whole genome shotgun (WGS) entry which is preliminary data.</text>
</comment>
<dbReference type="GO" id="GO:0071006">
    <property type="term" value="C:U2-type catalytic step 1 spliceosome"/>
    <property type="evidence" value="ECO:0007669"/>
    <property type="project" value="UniProtKB-UniRule"/>
</dbReference>
<feature type="binding site" evidence="1">
    <location>
        <position position="80"/>
    </location>
    <ligand>
        <name>Zn(2+)</name>
        <dbReference type="ChEBI" id="CHEBI:29105"/>
    </ligand>
</feature>
<protein>
    <recommendedName>
        <fullName evidence="1">Splicing factor YJU2</fullName>
    </recommendedName>
</protein>
<dbReference type="GO" id="GO:0046872">
    <property type="term" value="F:metal ion binding"/>
    <property type="evidence" value="ECO:0007669"/>
    <property type="project" value="UniProtKB-KW"/>
</dbReference>
<keyword evidence="1" id="KW-0862">Zinc</keyword>
<keyword evidence="1" id="KW-0539">Nucleus</keyword>
<feature type="compositionally biased region" description="Basic and acidic residues" evidence="3">
    <location>
        <begin position="203"/>
        <end position="212"/>
    </location>
</feature>
<name>A0A8T2FAB6_ARASU</name>